<dbReference type="GO" id="GO:0009055">
    <property type="term" value="F:electron transfer activity"/>
    <property type="evidence" value="ECO:0007669"/>
    <property type="project" value="InterPro"/>
</dbReference>
<organism evidence="10 11">
    <name type="scientific">Photobacterium sanguinicancri</name>
    <dbReference type="NCBI Taxonomy" id="875932"/>
    <lineage>
        <taxon>Bacteria</taxon>
        <taxon>Pseudomonadati</taxon>
        <taxon>Pseudomonadota</taxon>
        <taxon>Gammaproteobacteria</taxon>
        <taxon>Vibrionales</taxon>
        <taxon>Vibrionaceae</taxon>
        <taxon>Photobacterium</taxon>
    </lineage>
</organism>
<dbReference type="EMBL" id="JAUOPU010000005">
    <property type="protein sequence ID" value="MDO6542319.1"/>
    <property type="molecule type" value="Genomic_DNA"/>
</dbReference>
<dbReference type="InterPro" id="IPR036909">
    <property type="entry name" value="Cyt_c-like_dom_sf"/>
</dbReference>
<keyword evidence="10" id="KW-0575">Peroxidase</keyword>
<comment type="caution">
    <text evidence="10">The sequence shown here is derived from an EMBL/GenBank/DDBJ whole genome shotgun (WGS) entry which is preliminary data.</text>
</comment>
<evidence type="ECO:0000256" key="1">
    <source>
        <dbReference type="ARBA" id="ARBA00004196"/>
    </source>
</evidence>
<keyword evidence="5 6" id="KW-0408">Iron</keyword>
<keyword evidence="3 6" id="KW-0479">Metal-binding</keyword>
<dbReference type="Proteomes" id="UP001170624">
    <property type="component" value="Unassembled WGS sequence"/>
</dbReference>
<evidence type="ECO:0000313" key="10">
    <source>
        <dbReference type="EMBL" id="MDO6542319.1"/>
    </source>
</evidence>
<comment type="subcellular location">
    <subcellularLocation>
        <location evidence="1">Cell envelope</location>
    </subcellularLocation>
</comment>
<dbReference type="GO" id="GO:0030313">
    <property type="term" value="C:cell envelope"/>
    <property type="evidence" value="ECO:0007669"/>
    <property type="project" value="UniProtKB-SubCell"/>
</dbReference>
<dbReference type="Pfam" id="PF17963">
    <property type="entry name" value="Big_9"/>
    <property type="match status" value="1"/>
</dbReference>
<accession>A0AAW7Y1M8</accession>
<evidence type="ECO:0000256" key="6">
    <source>
        <dbReference type="PROSITE-ProRule" id="PRU00433"/>
    </source>
</evidence>
<dbReference type="GO" id="GO:0046872">
    <property type="term" value="F:metal ion binding"/>
    <property type="evidence" value="ECO:0007669"/>
    <property type="project" value="UniProtKB-KW"/>
</dbReference>
<sequence>MKNNNYLNKRLLCAIISSSLLTAPLAYAEVSHHPDPQPTPPPLPSNSLKGVAPPEVPGIERYVKDKKAAIKLGKALFWDMQAGSEGQSCGSCHFSAGADNRVKNQISPSVLHERDGMARKYNMPSFPYMGSGKDGGPNYTLTSDDFPLYRLADEKNRNSEILYETDDVVSSQGVTPTEFVSLGFFGHDEKCENVEDVFHVNGMNTRRVEPRNTPTVINAVFNFRNLWDGRANNIFNGVDPFGRRNTEAKVLRFDLKYGRLEHETVNLKNSSLASQAVGPAVDEFEMACGGKTFQHIGRKLLNTTPLALQQVDPKDSELGWLSAYPAKGLNTNYRTLIMEAFNREYWMSPTGKNGFSQIENNFSLFWGLAIQLYQSTLISDDSRFDRFLDGDTQALSIAETRGAGVFFGQGLCVRCHGGLVFTAAAQEIIPDNFRGELVDRMIMSDNNKALYDTGFYNIGVRPTEEDLGLGRTDPHGYPLSFTRQLQQGLDGDHVPDEFDIDSDRFGVDPGVPAGKGETNAIDGAFKVPGLRNVELTGPYMHNGSMSTLTQVVEFYNRGGNSRDLPDGSNTTAYGDLDSNRDRDIRPLGLNEQQVSDLVAFLKALTDERVRWEQAPFDRPQLYVPNGHVGDEYSVSVNHEGRAETEWLELPAIGADGRAAKGLPALEPFLTASTTDPVPNGPKAIDDSAKGPFYKAITINVLDNDVSDLPLDIGSVEIIDKPTSMTGKVINHLDGTVSYKANKNKNVTITYRVKDTAGNVSNIATIQVKTHW</sequence>
<dbReference type="InterPro" id="IPR051395">
    <property type="entry name" value="Cytochrome_c_Peroxidase/MauG"/>
</dbReference>
<protein>
    <submittedName>
        <fullName evidence="10">Cytochrome c peroxidase</fullName>
    </submittedName>
</protein>
<feature type="domain" description="Cytochrome c" evidence="9">
    <location>
        <begin position="397"/>
        <end position="605"/>
    </location>
</feature>
<keyword evidence="2 6" id="KW-0349">Heme</keyword>
<dbReference type="SUPFAM" id="SSF46626">
    <property type="entry name" value="Cytochrome c"/>
    <property type="match status" value="2"/>
</dbReference>
<dbReference type="InterPro" id="IPR004852">
    <property type="entry name" value="Di-haem_cyt_c_peroxidsae"/>
</dbReference>
<feature type="signal peptide" evidence="8">
    <location>
        <begin position="1"/>
        <end position="28"/>
    </location>
</feature>
<evidence type="ECO:0000259" key="9">
    <source>
        <dbReference type="PROSITE" id="PS51007"/>
    </source>
</evidence>
<dbReference type="Gene3D" id="1.10.760.10">
    <property type="entry name" value="Cytochrome c-like domain"/>
    <property type="match status" value="3"/>
</dbReference>
<evidence type="ECO:0000256" key="2">
    <source>
        <dbReference type="ARBA" id="ARBA00022617"/>
    </source>
</evidence>
<dbReference type="AlphaFoldDB" id="A0AAW7Y1M8"/>
<evidence type="ECO:0000256" key="7">
    <source>
        <dbReference type="SAM" id="MobiDB-lite"/>
    </source>
</evidence>
<name>A0AAW7Y1M8_9GAMM</name>
<feature type="domain" description="Cytochrome c" evidence="9">
    <location>
        <begin position="68"/>
        <end position="205"/>
    </location>
</feature>
<dbReference type="GO" id="GO:0004130">
    <property type="term" value="F:cytochrome-c peroxidase activity"/>
    <property type="evidence" value="ECO:0007669"/>
    <property type="project" value="TreeGrafter"/>
</dbReference>
<feature type="region of interest" description="Disordered" evidence="7">
    <location>
        <begin position="559"/>
        <end position="579"/>
    </location>
</feature>
<dbReference type="PANTHER" id="PTHR30600">
    <property type="entry name" value="CYTOCHROME C PEROXIDASE-RELATED"/>
    <property type="match status" value="1"/>
</dbReference>
<dbReference type="PROSITE" id="PS51007">
    <property type="entry name" value="CYTC"/>
    <property type="match status" value="2"/>
</dbReference>
<keyword evidence="8" id="KW-0732">Signal</keyword>
<feature type="chain" id="PRO_5043398312" evidence="8">
    <location>
        <begin position="29"/>
        <end position="771"/>
    </location>
</feature>
<feature type="region of interest" description="Disordered" evidence="7">
    <location>
        <begin position="31"/>
        <end position="52"/>
    </location>
</feature>
<dbReference type="InterPro" id="IPR009056">
    <property type="entry name" value="Cyt_c-like_dom"/>
</dbReference>
<dbReference type="GO" id="GO:0020037">
    <property type="term" value="F:heme binding"/>
    <property type="evidence" value="ECO:0007669"/>
    <property type="project" value="InterPro"/>
</dbReference>
<keyword evidence="4" id="KW-0560">Oxidoreductase</keyword>
<dbReference type="RefSeq" id="WP_303498791.1">
    <property type="nucleotide sequence ID" value="NZ_JAUOPU010000005.1"/>
</dbReference>
<gene>
    <name evidence="10" type="ORF">Q4568_07240</name>
</gene>
<evidence type="ECO:0000256" key="3">
    <source>
        <dbReference type="ARBA" id="ARBA00022723"/>
    </source>
</evidence>
<reference evidence="10" key="1">
    <citation type="submission" date="2023-07" db="EMBL/GenBank/DDBJ databases">
        <title>Genome content predicts the carbon catabolic preferences of heterotrophic bacteria.</title>
        <authorList>
            <person name="Gralka M."/>
        </authorList>
    </citation>
    <scope>NUCLEOTIDE SEQUENCE</scope>
    <source>
        <strain evidence="10">G2M05</strain>
    </source>
</reference>
<evidence type="ECO:0000256" key="4">
    <source>
        <dbReference type="ARBA" id="ARBA00023002"/>
    </source>
</evidence>
<evidence type="ECO:0000313" key="11">
    <source>
        <dbReference type="Proteomes" id="UP001170624"/>
    </source>
</evidence>
<evidence type="ECO:0000256" key="5">
    <source>
        <dbReference type="ARBA" id="ARBA00023004"/>
    </source>
</evidence>
<proteinExistence type="predicted"/>
<dbReference type="Pfam" id="PF03150">
    <property type="entry name" value="CCP_MauG"/>
    <property type="match status" value="1"/>
</dbReference>
<evidence type="ECO:0000256" key="8">
    <source>
        <dbReference type="SAM" id="SignalP"/>
    </source>
</evidence>